<proteinExistence type="predicted"/>
<feature type="non-terminal residue" evidence="2">
    <location>
        <position position="37"/>
    </location>
</feature>
<accession>D2HQE8</accession>
<feature type="region of interest" description="Disordered" evidence="1">
    <location>
        <begin position="1"/>
        <end position="37"/>
    </location>
</feature>
<name>D2HQE8_AILME</name>
<protein>
    <submittedName>
        <fullName evidence="2">Uncharacterized protein</fullName>
    </submittedName>
</protein>
<dbReference type="AlphaFoldDB" id="D2HQE8"/>
<feature type="compositionally biased region" description="Polar residues" evidence="1">
    <location>
        <begin position="1"/>
        <end position="13"/>
    </location>
</feature>
<sequence>ARSGVRHSTQEIWRQTEFPAETSESDIQTLPLRNLTA</sequence>
<reference evidence="2" key="1">
    <citation type="journal article" date="2010" name="Nature">
        <title>The sequence and de novo assembly of the giant panda genome.</title>
        <authorList>
            <person name="Li R."/>
            <person name="Fan W."/>
            <person name="Tian G."/>
            <person name="Zhu H."/>
            <person name="He L."/>
            <person name="Cai J."/>
            <person name="Huang Q."/>
            <person name="Cai Q."/>
            <person name="Li B."/>
            <person name="Bai Y."/>
            <person name="Zhang Z."/>
            <person name="Zhang Y."/>
            <person name="Wang W."/>
            <person name="Li J."/>
            <person name="Wei F."/>
            <person name="Li H."/>
            <person name="Jian M."/>
            <person name="Li J."/>
            <person name="Zhang Z."/>
            <person name="Nielsen R."/>
            <person name="Li D."/>
            <person name="Gu W."/>
            <person name="Yang Z."/>
            <person name="Xuan Z."/>
            <person name="Ryder O.A."/>
            <person name="Leung F.C."/>
            <person name="Zhou Y."/>
            <person name="Cao J."/>
            <person name="Sun X."/>
            <person name="Fu Y."/>
            <person name="Fang X."/>
            <person name="Guo X."/>
            <person name="Wang B."/>
            <person name="Hou R."/>
            <person name="Shen F."/>
            <person name="Mu B."/>
            <person name="Ni P."/>
            <person name="Lin R."/>
            <person name="Qian W."/>
            <person name="Wang G."/>
            <person name="Yu C."/>
            <person name="Nie W."/>
            <person name="Wang J."/>
            <person name="Wu Z."/>
            <person name="Liang H."/>
            <person name="Min J."/>
            <person name="Wu Q."/>
            <person name="Cheng S."/>
            <person name="Ruan J."/>
            <person name="Wang M."/>
            <person name="Shi Z."/>
            <person name="Wen M."/>
            <person name="Liu B."/>
            <person name="Ren X."/>
            <person name="Zheng H."/>
            <person name="Dong D."/>
            <person name="Cook K."/>
            <person name="Shan G."/>
            <person name="Zhang H."/>
            <person name="Kosiol C."/>
            <person name="Xie X."/>
            <person name="Lu Z."/>
            <person name="Zheng H."/>
            <person name="Li Y."/>
            <person name="Steiner C.C."/>
            <person name="Lam T.T."/>
            <person name="Lin S."/>
            <person name="Zhang Q."/>
            <person name="Li G."/>
            <person name="Tian J."/>
            <person name="Gong T."/>
            <person name="Liu H."/>
            <person name="Zhang D."/>
            <person name="Fang L."/>
            <person name="Ye C."/>
            <person name="Zhang J."/>
            <person name="Hu W."/>
            <person name="Xu A."/>
            <person name="Ren Y."/>
            <person name="Zhang G."/>
            <person name="Bruford M.W."/>
            <person name="Li Q."/>
            <person name="Ma L."/>
            <person name="Guo Y."/>
            <person name="An N."/>
            <person name="Hu Y."/>
            <person name="Zheng Y."/>
            <person name="Shi Y."/>
            <person name="Li Z."/>
            <person name="Liu Q."/>
            <person name="Chen Y."/>
            <person name="Zhao J."/>
            <person name="Qu N."/>
            <person name="Zhao S."/>
            <person name="Tian F."/>
            <person name="Wang X."/>
            <person name="Wang H."/>
            <person name="Xu L."/>
            <person name="Liu X."/>
            <person name="Vinar T."/>
            <person name="Wang Y."/>
            <person name="Lam T.W."/>
            <person name="Yiu S.M."/>
            <person name="Liu S."/>
            <person name="Zhang H."/>
            <person name="Li D."/>
            <person name="Huang Y."/>
            <person name="Wang X."/>
            <person name="Yang G."/>
            <person name="Jiang Z."/>
            <person name="Wang J."/>
            <person name="Qin N."/>
            <person name="Li L."/>
            <person name="Li J."/>
            <person name="Bolund L."/>
            <person name="Kristiansen K."/>
            <person name="Wong G.K."/>
            <person name="Olson M."/>
            <person name="Zhang X."/>
            <person name="Li S."/>
            <person name="Yang H."/>
            <person name="Wang J."/>
            <person name="Wang J."/>
        </authorList>
    </citation>
    <scope>NUCLEOTIDE SEQUENCE [LARGE SCALE GENOMIC DNA]</scope>
</reference>
<dbReference type="EMBL" id="GL193176">
    <property type="protein sequence ID" value="EFB15296.1"/>
    <property type="molecule type" value="Genomic_DNA"/>
</dbReference>
<evidence type="ECO:0000256" key="1">
    <source>
        <dbReference type="SAM" id="MobiDB-lite"/>
    </source>
</evidence>
<dbReference type="InParanoid" id="D2HQE8"/>
<feature type="non-terminal residue" evidence="2">
    <location>
        <position position="1"/>
    </location>
</feature>
<evidence type="ECO:0000313" key="2">
    <source>
        <dbReference type="EMBL" id="EFB15296.1"/>
    </source>
</evidence>
<organism evidence="2">
    <name type="scientific">Ailuropoda melanoleuca</name>
    <name type="common">Giant panda</name>
    <dbReference type="NCBI Taxonomy" id="9646"/>
    <lineage>
        <taxon>Eukaryota</taxon>
        <taxon>Metazoa</taxon>
        <taxon>Chordata</taxon>
        <taxon>Craniata</taxon>
        <taxon>Vertebrata</taxon>
        <taxon>Euteleostomi</taxon>
        <taxon>Mammalia</taxon>
        <taxon>Eutheria</taxon>
        <taxon>Laurasiatheria</taxon>
        <taxon>Carnivora</taxon>
        <taxon>Caniformia</taxon>
        <taxon>Ursidae</taxon>
        <taxon>Ailuropoda</taxon>
    </lineage>
</organism>
<gene>
    <name evidence="2" type="ORF">PANDA_014118</name>
</gene>